<keyword evidence="2 3" id="KW-0560">Oxidoreductase</keyword>
<dbReference type="PANTHER" id="PTHR10996:SF257">
    <property type="entry name" value="GLYOXYLATE REDUCTASE 1"/>
    <property type="match status" value="1"/>
</dbReference>
<dbReference type="InterPro" id="IPR050223">
    <property type="entry name" value="D-isomer_2-hydroxyacid_DH"/>
</dbReference>
<evidence type="ECO:0000259" key="5">
    <source>
        <dbReference type="Pfam" id="PF02826"/>
    </source>
</evidence>
<dbReference type="GO" id="GO:0005829">
    <property type="term" value="C:cytosol"/>
    <property type="evidence" value="ECO:0007669"/>
    <property type="project" value="TreeGrafter"/>
</dbReference>
<feature type="domain" description="D-isomer specific 2-hydroxyacid dehydrogenase NAD-binding" evidence="5">
    <location>
        <begin position="103"/>
        <end position="281"/>
    </location>
</feature>
<accession>A0A517ZNE9</accession>
<organism evidence="6 7">
    <name type="scientific">Symmachiella dynata</name>
    <dbReference type="NCBI Taxonomy" id="2527995"/>
    <lineage>
        <taxon>Bacteria</taxon>
        <taxon>Pseudomonadati</taxon>
        <taxon>Planctomycetota</taxon>
        <taxon>Planctomycetia</taxon>
        <taxon>Planctomycetales</taxon>
        <taxon>Planctomycetaceae</taxon>
        <taxon>Symmachiella</taxon>
    </lineage>
</organism>
<keyword evidence="7" id="KW-1185">Reference proteome</keyword>
<evidence type="ECO:0000313" key="7">
    <source>
        <dbReference type="Proteomes" id="UP000319383"/>
    </source>
</evidence>
<dbReference type="PROSITE" id="PS00065">
    <property type="entry name" value="D_2_HYDROXYACID_DH_1"/>
    <property type="match status" value="1"/>
</dbReference>
<dbReference type="AlphaFoldDB" id="A0A517ZNE9"/>
<evidence type="ECO:0000256" key="3">
    <source>
        <dbReference type="RuleBase" id="RU003719"/>
    </source>
</evidence>
<feature type="domain" description="D-isomer specific 2-hydroxyacid dehydrogenase catalytic" evidence="4">
    <location>
        <begin position="35"/>
        <end position="312"/>
    </location>
</feature>
<dbReference type="InterPro" id="IPR006140">
    <property type="entry name" value="D-isomer_DH_NAD-bd"/>
</dbReference>
<dbReference type="GO" id="GO:0051287">
    <property type="term" value="F:NAD binding"/>
    <property type="evidence" value="ECO:0007669"/>
    <property type="project" value="InterPro"/>
</dbReference>
<comment type="similarity">
    <text evidence="1 3">Belongs to the D-isomer specific 2-hydroxyacid dehydrogenase family.</text>
</comment>
<dbReference type="RefSeq" id="WP_145376250.1">
    <property type="nucleotide sequence ID" value="NZ_CP036276.1"/>
</dbReference>
<reference evidence="6 7" key="1">
    <citation type="submission" date="2019-02" db="EMBL/GenBank/DDBJ databases">
        <title>Deep-cultivation of Planctomycetes and their phenomic and genomic characterization uncovers novel biology.</title>
        <authorList>
            <person name="Wiegand S."/>
            <person name="Jogler M."/>
            <person name="Boedeker C."/>
            <person name="Pinto D."/>
            <person name="Vollmers J."/>
            <person name="Rivas-Marin E."/>
            <person name="Kohn T."/>
            <person name="Peeters S.H."/>
            <person name="Heuer A."/>
            <person name="Rast P."/>
            <person name="Oberbeckmann S."/>
            <person name="Bunk B."/>
            <person name="Jeske O."/>
            <person name="Meyerdierks A."/>
            <person name="Storesund J.E."/>
            <person name="Kallscheuer N."/>
            <person name="Luecker S."/>
            <person name="Lage O.M."/>
            <person name="Pohl T."/>
            <person name="Merkel B.J."/>
            <person name="Hornburger P."/>
            <person name="Mueller R.-W."/>
            <person name="Bruemmer F."/>
            <person name="Labrenz M."/>
            <person name="Spormann A.M."/>
            <person name="Op den Camp H."/>
            <person name="Overmann J."/>
            <person name="Amann R."/>
            <person name="Jetten M.S.M."/>
            <person name="Mascher T."/>
            <person name="Medema M.H."/>
            <person name="Devos D.P."/>
            <person name="Kaster A.-K."/>
            <person name="Ovreas L."/>
            <person name="Rohde M."/>
            <person name="Galperin M.Y."/>
            <person name="Jogler C."/>
        </authorList>
    </citation>
    <scope>NUCLEOTIDE SEQUENCE [LARGE SCALE GENOMIC DNA]</scope>
    <source>
        <strain evidence="6 7">Mal52</strain>
    </source>
</reference>
<dbReference type="FunFam" id="3.40.50.720:FF:000462">
    <property type="entry name" value="Glyoxylate reductase (NADP+)"/>
    <property type="match status" value="1"/>
</dbReference>
<evidence type="ECO:0000259" key="4">
    <source>
        <dbReference type="Pfam" id="PF00389"/>
    </source>
</evidence>
<dbReference type="InterPro" id="IPR029753">
    <property type="entry name" value="D-isomer_DH_CS"/>
</dbReference>
<dbReference type="EMBL" id="CP036276">
    <property type="protein sequence ID" value="QDU43980.1"/>
    <property type="molecule type" value="Genomic_DNA"/>
</dbReference>
<protein>
    <submittedName>
        <fullName evidence="6">Glyoxylate/hydroxypyruvate reductase B</fullName>
        <ecNumber evidence="6">1.1.1.79</ecNumber>
    </submittedName>
</protein>
<name>A0A517ZNE9_9PLAN</name>
<sequence>MTQIPIMGDGLPQPLLEMLGAEFEVLPWDDAPDSPALARAEAVIAYGHPPVDGSLMDRAPQLKVISNHGVGVDHIDVAAALQRGIPVGNTPGCLDAATADMTMALMLATARNVVVGDKYARSPEFLHYDPAILIGQEVTGSKLGIIGMGRIGKQVAKRATGFDMQITYHNRHRDSEAESEYKAEYRSLDDLLAESDFVVLNCPLTPETTGLISGPQFEIMKSSAILINMARGPVVDPAALFTALSTGQIAAAGIDVTDPEPLPRGHELLTLENLIITPHLGSASNRTRERMMRMTVENLHAGLQGKPLPYSVDK</sequence>
<dbReference type="PANTHER" id="PTHR10996">
    <property type="entry name" value="2-HYDROXYACID DEHYDROGENASE-RELATED"/>
    <property type="match status" value="1"/>
</dbReference>
<dbReference type="InterPro" id="IPR006139">
    <property type="entry name" value="D-isomer_2_OHA_DH_cat_dom"/>
</dbReference>
<dbReference type="EC" id="1.1.1.79" evidence="6"/>
<dbReference type="KEGG" id="sdyn:Mal52_24580"/>
<dbReference type="SUPFAM" id="SSF52283">
    <property type="entry name" value="Formate/glycerate dehydrogenase catalytic domain-like"/>
    <property type="match status" value="1"/>
</dbReference>
<dbReference type="InterPro" id="IPR036291">
    <property type="entry name" value="NAD(P)-bd_dom_sf"/>
</dbReference>
<dbReference type="Pfam" id="PF00389">
    <property type="entry name" value="2-Hacid_dh"/>
    <property type="match status" value="1"/>
</dbReference>
<dbReference type="PROSITE" id="PS00671">
    <property type="entry name" value="D_2_HYDROXYACID_DH_3"/>
    <property type="match status" value="1"/>
</dbReference>
<dbReference type="SUPFAM" id="SSF51735">
    <property type="entry name" value="NAD(P)-binding Rossmann-fold domains"/>
    <property type="match status" value="1"/>
</dbReference>
<dbReference type="Proteomes" id="UP000319383">
    <property type="component" value="Chromosome"/>
</dbReference>
<evidence type="ECO:0000313" key="6">
    <source>
        <dbReference type="EMBL" id="QDU43980.1"/>
    </source>
</evidence>
<evidence type="ECO:0000256" key="1">
    <source>
        <dbReference type="ARBA" id="ARBA00005854"/>
    </source>
</evidence>
<evidence type="ECO:0000256" key="2">
    <source>
        <dbReference type="ARBA" id="ARBA00023002"/>
    </source>
</evidence>
<proteinExistence type="inferred from homology"/>
<dbReference type="PROSITE" id="PS00670">
    <property type="entry name" value="D_2_HYDROXYACID_DH_2"/>
    <property type="match status" value="1"/>
</dbReference>
<dbReference type="Pfam" id="PF02826">
    <property type="entry name" value="2-Hacid_dh_C"/>
    <property type="match status" value="1"/>
</dbReference>
<dbReference type="Gene3D" id="3.40.50.720">
    <property type="entry name" value="NAD(P)-binding Rossmann-like Domain"/>
    <property type="match status" value="2"/>
</dbReference>
<dbReference type="GO" id="GO:0016618">
    <property type="term" value="F:hydroxypyruvate reductase [NAD(P)H] activity"/>
    <property type="evidence" value="ECO:0007669"/>
    <property type="project" value="TreeGrafter"/>
</dbReference>
<gene>
    <name evidence="6" type="primary">ghrB_2</name>
    <name evidence="6" type="ORF">Mal52_24580</name>
</gene>
<dbReference type="GO" id="GO:0030267">
    <property type="term" value="F:glyoxylate reductase (NADPH) activity"/>
    <property type="evidence" value="ECO:0007669"/>
    <property type="project" value="UniProtKB-EC"/>
</dbReference>
<keyword evidence="6" id="KW-0670">Pyruvate</keyword>
<dbReference type="InterPro" id="IPR029752">
    <property type="entry name" value="D-isomer_DH_CS1"/>
</dbReference>
<dbReference type="CDD" id="cd05301">
    <property type="entry name" value="GDH"/>
    <property type="match status" value="1"/>
</dbReference>